<gene>
    <name evidence="1" type="ORF">V5O48_018793</name>
</gene>
<reference evidence="1 2" key="1">
    <citation type="submission" date="2024-02" db="EMBL/GenBank/DDBJ databases">
        <title>A draft genome for the cacao thread blight pathogen Marasmius crinis-equi.</title>
        <authorList>
            <person name="Cohen S.P."/>
            <person name="Baruah I.K."/>
            <person name="Amoako-Attah I."/>
            <person name="Bukari Y."/>
            <person name="Meinhardt L.W."/>
            <person name="Bailey B.A."/>
        </authorList>
    </citation>
    <scope>NUCLEOTIDE SEQUENCE [LARGE SCALE GENOMIC DNA]</scope>
    <source>
        <strain evidence="1 2">GH-76</strain>
    </source>
</reference>
<evidence type="ECO:0000313" key="1">
    <source>
        <dbReference type="EMBL" id="KAL0563279.1"/>
    </source>
</evidence>
<keyword evidence="2" id="KW-1185">Reference proteome</keyword>
<name>A0ABR3EK66_9AGAR</name>
<sequence>MTDSLYVISDFNPNMPFETAPDPPYRIVILKACFERFPRLTTAFEHLGKSGKPPSTIDISRPSSQTRSVCDAIGSIACHEILNQNATTNLIRTCWESHLAGWVVYLLRVALKIHEYSSTPSWRDTFICIAAAVPCLLEFTSAELTFVKRRSPDIQFLLGQVWLILLDREDDLWRSFGVAFVKIAYSPSVSSSLALTTATHNPKTSHADEASMDGYGKRVLWQIQRRIGRLSTMEPEELYAMTALMSALERLSKYFPGAEEDHLTPDHISYTITTITQFLTTLLCKRKSLRLEPITSASHKYCHELVANPLKFVLRLLTSPFTIKEAVEAGIVQALFFAEESYYLMDDTDSVKPTHKFTDAATKIGFEKTGEI</sequence>
<accession>A0ABR3EK66</accession>
<comment type="caution">
    <text evidence="1">The sequence shown here is derived from an EMBL/GenBank/DDBJ whole genome shotgun (WGS) entry which is preliminary data.</text>
</comment>
<evidence type="ECO:0000313" key="2">
    <source>
        <dbReference type="Proteomes" id="UP001465976"/>
    </source>
</evidence>
<organism evidence="1 2">
    <name type="scientific">Marasmius crinis-equi</name>
    <dbReference type="NCBI Taxonomy" id="585013"/>
    <lineage>
        <taxon>Eukaryota</taxon>
        <taxon>Fungi</taxon>
        <taxon>Dikarya</taxon>
        <taxon>Basidiomycota</taxon>
        <taxon>Agaricomycotina</taxon>
        <taxon>Agaricomycetes</taxon>
        <taxon>Agaricomycetidae</taxon>
        <taxon>Agaricales</taxon>
        <taxon>Marasmiineae</taxon>
        <taxon>Marasmiaceae</taxon>
        <taxon>Marasmius</taxon>
    </lineage>
</organism>
<protein>
    <submittedName>
        <fullName evidence="1">Uncharacterized protein</fullName>
    </submittedName>
</protein>
<dbReference type="Proteomes" id="UP001465976">
    <property type="component" value="Unassembled WGS sequence"/>
</dbReference>
<proteinExistence type="predicted"/>
<dbReference type="EMBL" id="JBAHYK010003706">
    <property type="protein sequence ID" value="KAL0563279.1"/>
    <property type="molecule type" value="Genomic_DNA"/>
</dbReference>